<dbReference type="AlphaFoldDB" id="A0AAV9VXI8"/>
<feature type="compositionally biased region" description="Basic and acidic residues" evidence="1">
    <location>
        <begin position="217"/>
        <end position="231"/>
    </location>
</feature>
<organism evidence="2 3">
    <name type="scientific">Arthrobotrys musiformis</name>
    <dbReference type="NCBI Taxonomy" id="47236"/>
    <lineage>
        <taxon>Eukaryota</taxon>
        <taxon>Fungi</taxon>
        <taxon>Dikarya</taxon>
        <taxon>Ascomycota</taxon>
        <taxon>Pezizomycotina</taxon>
        <taxon>Orbiliomycetes</taxon>
        <taxon>Orbiliales</taxon>
        <taxon>Orbiliaceae</taxon>
        <taxon>Arthrobotrys</taxon>
    </lineage>
</organism>
<keyword evidence="3" id="KW-1185">Reference proteome</keyword>
<evidence type="ECO:0000313" key="3">
    <source>
        <dbReference type="Proteomes" id="UP001370758"/>
    </source>
</evidence>
<dbReference type="Gene3D" id="1.10.3290.10">
    <property type="entry name" value="Fido-like domain"/>
    <property type="match status" value="1"/>
</dbReference>
<evidence type="ECO:0008006" key="4">
    <source>
        <dbReference type="Google" id="ProtNLM"/>
    </source>
</evidence>
<reference evidence="2 3" key="1">
    <citation type="submission" date="2023-08" db="EMBL/GenBank/DDBJ databases">
        <authorList>
            <person name="Palmer J.M."/>
        </authorList>
    </citation>
    <scope>NUCLEOTIDE SEQUENCE [LARGE SCALE GENOMIC DNA]</scope>
    <source>
        <strain evidence="2 3">TWF481</strain>
    </source>
</reference>
<evidence type="ECO:0000256" key="1">
    <source>
        <dbReference type="SAM" id="MobiDB-lite"/>
    </source>
</evidence>
<feature type="region of interest" description="Disordered" evidence="1">
    <location>
        <begin position="217"/>
        <end position="245"/>
    </location>
</feature>
<name>A0AAV9VXI8_9PEZI</name>
<proteinExistence type="predicted"/>
<feature type="region of interest" description="Disordered" evidence="1">
    <location>
        <begin position="1"/>
        <end position="44"/>
    </location>
</feature>
<feature type="compositionally biased region" description="Pro residues" evidence="1">
    <location>
        <begin position="11"/>
        <end position="32"/>
    </location>
</feature>
<evidence type="ECO:0000313" key="2">
    <source>
        <dbReference type="EMBL" id="KAK6497837.1"/>
    </source>
</evidence>
<dbReference type="EMBL" id="JAVHJL010000009">
    <property type="protein sequence ID" value="KAK6497837.1"/>
    <property type="molecule type" value="Genomic_DNA"/>
</dbReference>
<protein>
    <recommendedName>
        <fullName evidence="4">Fido domain-containing protein</fullName>
    </recommendedName>
</protein>
<feature type="compositionally biased region" description="Acidic residues" evidence="1">
    <location>
        <begin position="146"/>
        <end position="158"/>
    </location>
</feature>
<gene>
    <name evidence="2" type="ORF">TWF481_012236</name>
</gene>
<dbReference type="Proteomes" id="UP001370758">
    <property type="component" value="Unassembled WGS sequence"/>
</dbReference>
<comment type="caution">
    <text evidence="2">The sequence shown here is derived from an EMBL/GenBank/DDBJ whole genome shotgun (WGS) entry which is preliminary data.</text>
</comment>
<feature type="region of interest" description="Disordered" evidence="1">
    <location>
        <begin position="146"/>
        <end position="166"/>
    </location>
</feature>
<sequence>MSSSDDSSPGPLTPPLTPSTPTPIPTPTPPLASAPAAPFPRWEGDSKNFEAIATQEFSRMIYASNAVENTGLNLPDTDRLCQSVFTDEKVFDTYREEKRAALRRQRAEEEERWKREVKEQGQWRIVKWLFAVRGYFNSIIGVGGGAEDEGPGEVEPEVVDERAKSTRARREVIQHARAWKNGKKGKGPLEADWWVWSGSFRNFNSLGAGTLQRAHAYRDHNKRGERPKDGSKTPTPRTYRSTDEGRRPLGYIRASAVGAYMECMAADFEALRKIECEKGVDGYCNLAAWIEGMIINIWPFGGENSKLARLIGNAVLFRYCGIVVGIGDGEGEEGEEERGLYLDILRRASESFQREIGGLVLRNRDGMKGWLR</sequence>
<accession>A0AAV9VXI8</accession>
<dbReference type="InterPro" id="IPR036597">
    <property type="entry name" value="Fido-like_dom_sf"/>
</dbReference>